<gene>
    <name evidence="3" type="ORF">K431DRAFT_280558</name>
</gene>
<evidence type="ECO:0000313" key="4">
    <source>
        <dbReference type="Proteomes" id="UP000799441"/>
    </source>
</evidence>
<dbReference type="PROSITE" id="PS50280">
    <property type="entry name" value="SET"/>
    <property type="match status" value="1"/>
</dbReference>
<proteinExistence type="predicted"/>
<protein>
    <recommendedName>
        <fullName evidence="2">SET domain-containing protein</fullName>
    </recommendedName>
</protein>
<dbReference type="SUPFAM" id="SSF82199">
    <property type="entry name" value="SET domain"/>
    <property type="match status" value="1"/>
</dbReference>
<dbReference type="InterPro" id="IPR050869">
    <property type="entry name" value="H3K4_H4K5_MeTrfase"/>
</dbReference>
<dbReference type="EMBL" id="MU003766">
    <property type="protein sequence ID" value="KAF2725832.1"/>
    <property type="molecule type" value="Genomic_DNA"/>
</dbReference>
<feature type="domain" description="SET" evidence="2">
    <location>
        <begin position="198"/>
        <end position="452"/>
    </location>
</feature>
<dbReference type="InterPro" id="IPR001214">
    <property type="entry name" value="SET_dom"/>
</dbReference>
<comment type="caution">
    <text evidence="3">The sequence shown here is derived from an EMBL/GenBank/DDBJ whole genome shotgun (WGS) entry which is preliminary data.</text>
</comment>
<sequence>MESLFPLQAYQPSAPSPYPLKPQTIEFWFDALAMLTRALTAYPYDPTIWAQRSKVLHSLQYPELAIGDAWKARSLCRQLLSTLVGKRRGRQALGFGCGFWMLDECDEGADIDEKRGSDGELWAIVDYFRIVERESSTFMQTFLREDEGRPQYEVSYLPRLYPWIPEKWRQRSDEVVRCVDNEMDALTAGCCGIRRHAFGIDLDDDGRSCSADVLGVFAKQQIREGEMVLVDRTALWGCLDTPLKDGSWEGCDVASHPGWGRIDEGGSPKGGGLLWVRQRCGVESASVVVLVKALLQCCISTTQESSVTSTTASESTDDLGLHPLNHPILSRLTASYRSRVLRERTFNIEHDIASPYYALQRHGRVDIFADHRFDTWVLLTVAARLENNATSSLGVSAVFPVFSLFNHDCNPNIFWRASYDTASDGLQNDHDEVYMVAARDIESGEHLCVCYNTYIDNDPLEKRQEMLKQWIEGACQCRTCIAERLQKAEGLASSQDGRRAMWDVDERPVLPEDRGDSLALSNHVRQ</sequence>
<dbReference type="InterPro" id="IPR046341">
    <property type="entry name" value="SET_dom_sf"/>
</dbReference>
<dbReference type="PANTHER" id="PTHR12197:SF251">
    <property type="entry name" value="EG:BACR7C10.4 PROTEIN"/>
    <property type="match status" value="1"/>
</dbReference>
<feature type="compositionally biased region" description="Basic and acidic residues" evidence="1">
    <location>
        <begin position="502"/>
        <end position="516"/>
    </location>
</feature>
<dbReference type="Proteomes" id="UP000799441">
    <property type="component" value="Unassembled WGS sequence"/>
</dbReference>
<name>A0A9P4URN7_9PEZI</name>
<feature type="region of interest" description="Disordered" evidence="1">
    <location>
        <begin position="502"/>
        <end position="526"/>
    </location>
</feature>
<dbReference type="OrthoDB" id="438641at2759"/>
<dbReference type="Pfam" id="PF00856">
    <property type="entry name" value="SET"/>
    <property type="match status" value="1"/>
</dbReference>
<evidence type="ECO:0000256" key="1">
    <source>
        <dbReference type="SAM" id="MobiDB-lite"/>
    </source>
</evidence>
<evidence type="ECO:0000313" key="3">
    <source>
        <dbReference type="EMBL" id="KAF2725832.1"/>
    </source>
</evidence>
<evidence type="ECO:0000259" key="2">
    <source>
        <dbReference type="PROSITE" id="PS50280"/>
    </source>
</evidence>
<keyword evidence="4" id="KW-1185">Reference proteome</keyword>
<dbReference type="AlphaFoldDB" id="A0A9P4URN7"/>
<accession>A0A9P4URN7</accession>
<dbReference type="PANTHER" id="PTHR12197">
    <property type="entry name" value="HISTONE-LYSINE N-METHYLTRANSFERASE SMYD"/>
    <property type="match status" value="1"/>
</dbReference>
<dbReference type="CDD" id="cd20071">
    <property type="entry name" value="SET_SMYD"/>
    <property type="match status" value="1"/>
</dbReference>
<reference evidence="3" key="1">
    <citation type="journal article" date="2020" name="Stud. Mycol.">
        <title>101 Dothideomycetes genomes: a test case for predicting lifestyles and emergence of pathogens.</title>
        <authorList>
            <person name="Haridas S."/>
            <person name="Albert R."/>
            <person name="Binder M."/>
            <person name="Bloem J."/>
            <person name="Labutti K."/>
            <person name="Salamov A."/>
            <person name="Andreopoulos B."/>
            <person name="Baker S."/>
            <person name="Barry K."/>
            <person name="Bills G."/>
            <person name="Bluhm B."/>
            <person name="Cannon C."/>
            <person name="Castanera R."/>
            <person name="Culley D."/>
            <person name="Daum C."/>
            <person name="Ezra D."/>
            <person name="Gonzalez J."/>
            <person name="Henrissat B."/>
            <person name="Kuo A."/>
            <person name="Liang C."/>
            <person name="Lipzen A."/>
            <person name="Lutzoni F."/>
            <person name="Magnuson J."/>
            <person name="Mondo S."/>
            <person name="Nolan M."/>
            <person name="Ohm R."/>
            <person name="Pangilinan J."/>
            <person name="Park H.-J."/>
            <person name="Ramirez L."/>
            <person name="Alfaro M."/>
            <person name="Sun H."/>
            <person name="Tritt A."/>
            <person name="Yoshinaga Y."/>
            <person name="Zwiers L.-H."/>
            <person name="Turgeon B."/>
            <person name="Goodwin S."/>
            <person name="Spatafora J."/>
            <person name="Crous P."/>
            <person name="Grigoriev I."/>
        </authorList>
    </citation>
    <scope>NUCLEOTIDE SEQUENCE</scope>
    <source>
        <strain evidence="3">CBS 116435</strain>
    </source>
</reference>
<organism evidence="3 4">
    <name type="scientific">Polychaeton citri CBS 116435</name>
    <dbReference type="NCBI Taxonomy" id="1314669"/>
    <lineage>
        <taxon>Eukaryota</taxon>
        <taxon>Fungi</taxon>
        <taxon>Dikarya</taxon>
        <taxon>Ascomycota</taxon>
        <taxon>Pezizomycotina</taxon>
        <taxon>Dothideomycetes</taxon>
        <taxon>Dothideomycetidae</taxon>
        <taxon>Capnodiales</taxon>
        <taxon>Capnodiaceae</taxon>
        <taxon>Polychaeton</taxon>
    </lineage>
</organism>
<dbReference type="GO" id="GO:0005634">
    <property type="term" value="C:nucleus"/>
    <property type="evidence" value="ECO:0007669"/>
    <property type="project" value="TreeGrafter"/>
</dbReference>
<dbReference type="Gene3D" id="2.170.270.10">
    <property type="entry name" value="SET domain"/>
    <property type="match status" value="1"/>
</dbReference>